<gene>
    <name evidence="1" type="primary">ORF66623</name>
</gene>
<dbReference type="EMBL" id="HACG01021663">
    <property type="protein sequence ID" value="CEK68528.1"/>
    <property type="molecule type" value="Transcribed_RNA"/>
</dbReference>
<protein>
    <submittedName>
        <fullName evidence="1">Uncharacterized protein</fullName>
    </submittedName>
</protein>
<accession>A0A0B6ZJ49</accession>
<proteinExistence type="predicted"/>
<reference evidence="1" key="1">
    <citation type="submission" date="2014-12" db="EMBL/GenBank/DDBJ databases">
        <title>Insight into the proteome of Arion vulgaris.</title>
        <authorList>
            <person name="Aradska J."/>
            <person name="Bulat T."/>
            <person name="Smidak R."/>
            <person name="Sarate P."/>
            <person name="Gangsoo J."/>
            <person name="Sialana F."/>
            <person name="Bilban M."/>
            <person name="Lubec G."/>
        </authorList>
    </citation>
    <scope>NUCLEOTIDE SEQUENCE</scope>
    <source>
        <tissue evidence="1">Skin</tissue>
    </source>
</reference>
<evidence type="ECO:0000313" key="1">
    <source>
        <dbReference type="EMBL" id="CEK68528.1"/>
    </source>
</evidence>
<name>A0A0B6ZJ49_9EUPU</name>
<sequence>MSSCNRREQTTDHVLKNCTASIRKDYWQNNPKLPPKLYENKEELRTTAEFILRICLAV</sequence>
<organism evidence="1">
    <name type="scientific">Arion vulgaris</name>
    <dbReference type="NCBI Taxonomy" id="1028688"/>
    <lineage>
        <taxon>Eukaryota</taxon>
        <taxon>Metazoa</taxon>
        <taxon>Spiralia</taxon>
        <taxon>Lophotrochozoa</taxon>
        <taxon>Mollusca</taxon>
        <taxon>Gastropoda</taxon>
        <taxon>Heterobranchia</taxon>
        <taxon>Euthyneura</taxon>
        <taxon>Panpulmonata</taxon>
        <taxon>Eupulmonata</taxon>
        <taxon>Stylommatophora</taxon>
        <taxon>Helicina</taxon>
        <taxon>Arionoidea</taxon>
        <taxon>Arionidae</taxon>
        <taxon>Arion</taxon>
    </lineage>
</organism>
<dbReference type="AlphaFoldDB" id="A0A0B6ZJ49"/>